<dbReference type="RefSeq" id="WP_176759224.1">
    <property type="nucleotide sequence ID" value="NZ_FMYI01000003.1"/>
</dbReference>
<evidence type="ECO:0000256" key="4">
    <source>
        <dbReference type="ARBA" id="ARBA00022448"/>
    </source>
</evidence>
<evidence type="ECO:0000256" key="3">
    <source>
        <dbReference type="ARBA" id="ARBA00011738"/>
    </source>
</evidence>
<comment type="function">
    <text evidence="7">Plays a role in the regulation of phosphate uptake.</text>
</comment>
<comment type="subcellular location">
    <subcellularLocation>
        <location evidence="1 7">Cytoplasm</location>
    </subcellularLocation>
</comment>
<evidence type="ECO:0000313" key="9">
    <source>
        <dbReference type="EMBL" id="SDB96893.1"/>
    </source>
</evidence>
<dbReference type="Gene3D" id="1.20.58.220">
    <property type="entry name" value="Phosphate transport system protein phou homolog 2, domain 2"/>
    <property type="match status" value="1"/>
</dbReference>
<dbReference type="NCBIfam" id="TIGR02135">
    <property type="entry name" value="phoU_full"/>
    <property type="match status" value="1"/>
</dbReference>
<name>A0A1G6HRW8_9BACI</name>
<dbReference type="PANTHER" id="PTHR42930:SF3">
    <property type="entry name" value="PHOSPHATE-SPECIFIC TRANSPORT SYSTEM ACCESSORY PROTEIN PHOU"/>
    <property type="match status" value="1"/>
</dbReference>
<reference evidence="10" key="1">
    <citation type="submission" date="2016-09" db="EMBL/GenBank/DDBJ databases">
        <authorList>
            <person name="Varghese N."/>
            <person name="Submissions S."/>
        </authorList>
    </citation>
    <scope>NUCLEOTIDE SEQUENCE [LARGE SCALE GENOMIC DNA]</scope>
    <source>
        <strain evidence="10">S5</strain>
    </source>
</reference>
<dbReference type="PIRSF" id="PIRSF003107">
    <property type="entry name" value="PhoU"/>
    <property type="match status" value="1"/>
</dbReference>
<feature type="domain" description="PhoU" evidence="8">
    <location>
        <begin position="17"/>
        <end position="103"/>
    </location>
</feature>
<dbReference type="Proteomes" id="UP000242949">
    <property type="component" value="Unassembled WGS sequence"/>
</dbReference>
<dbReference type="InterPro" id="IPR026022">
    <property type="entry name" value="PhoU_dom"/>
</dbReference>
<dbReference type="InterPro" id="IPR028366">
    <property type="entry name" value="PhoU"/>
</dbReference>
<dbReference type="EMBL" id="FMYI01000003">
    <property type="protein sequence ID" value="SDB96893.1"/>
    <property type="molecule type" value="Genomic_DNA"/>
</dbReference>
<evidence type="ECO:0000256" key="6">
    <source>
        <dbReference type="ARBA" id="ARBA00022592"/>
    </source>
</evidence>
<comment type="similarity">
    <text evidence="2 7">Belongs to the PhoU family.</text>
</comment>
<evidence type="ECO:0000256" key="2">
    <source>
        <dbReference type="ARBA" id="ARBA00008107"/>
    </source>
</evidence>
<evidence type="ECO:0000259" key="8">
    <source>
        <dbReference type="Pfam" id="PF01895"/>
    </source>
</evidence>
<evidence type="ECO:0000256" key="1">
    <source>
        <dbReference type="ARBA" id="ARBA00004496"/>
    </source>
</evidence>
<accession>A0A1G6HRW8</accession>
<dbReference type="PANTHER" id="PTHR42930">
    <property type="entry name" value="PHOSPHATE-SPECIFIC TRANSPORT SYSTEM ACCESSORY PROTEIN PHOU"/>
    <property type="match status" value="1"/>
</dbReference>
<sequence length="217" mass="25266">MREQFEEELLDVKNQVNQLAKNVLDQLDKSMDSLKFHNNQLALEIIEEDIKIDNLDLSINEQVVRLIAKQQPVATDLRHLIATIRITTDLERMADHAKNIARVTTKLKESESREVDPIIITMHELATEMLEKAIVAYKEEDITLAKELADKDDEMDKLYAKLLEEVVMYSTDSIEEREWMIQTTLCARFLERFGDYLTNISESITYMVKGYNIDLNK</sequence>
<dbReference type="AlphaFoldDB" id="A0A1G6HRW8"/>
<dbReference type="SUPFAM" id="SSF109755">
    <property type="entry name" value="PhoU-like"/>
    <property type="match status" value="1"/>
</dbReference>
<dbReference type="GO" id="GO:0030643">
    <property type="term" value="P:intracellular phosphate ion homeostasis"/>
    <property type="evidence" value="ECO:0007669"/>
    <property type="project" value="InterPro"/>
</dbReference>
<comment type="subunit">
    <text evidence="3 7">Homodimer.</text>
</comment>
<dbReference type="Pfam" id="PF01895">
    <property type="entry name" value="PhoU"/>
    <property type="match status" value="2"/>
</dbReference>
<evidence type="ECO:0000256" key="5">
    <source>
        <dbReference type="ARBA" id="ARBA00022490"/>
    </source>
</evidence>
<evidence type="ECO:0000256" key="7">
    <source>
        <dbReference type="PIRNR" id="PIRNR003107"/>
    </source>
</evidence>
<feature type="domain" description="PhoU" evidence="8">
    <location>
        <begin position="120"/>
        <end position="204"/>
    </location>
</feature>
<evidence type="ECO:0000313" key="10">
    <source>
        <dbReference type="Proteomes" id="UP000242949"/>
    </source>
</evidence>
<keyword evidence="6 7" id="KW-0592">Phosphate transport</keyword>
<organism evidence="9 10">
    <name type="scientific">Pelagirhabdus alkalitolerans</name>
    <dbReference type="NCBI Taxonomy" id="1612202"/>
    <lineage>
        <taxon>Bacteria</taxon>
        <taxon>Bacillati</taxon>
        <taxon>Bacillota</taxon>
        <taxon>Bacilli</taxon>
        <taxon>Bacillales</taxon>
        <taxon>Bacillaceae</taxon>
        <taxon>Pelagirhabdus</taxon>
    </lineage>
</organism>
<gene>
    <name evidence="9" type="ORF">SAMN05421734_103191</name>
</gene>
<keyword evidence="10" id="KW-1185">Reference proteome</keyword>
<dbReference type="InterPro" id="IPR038078">
    <property type="entry name" value="PhoU-like_sf"/>
</dbReference>
<proteinExistence type="inferred from homology"/>
<keyword evidence="4 7" id="KW-0813">Transport</keyword>
<protein>
    <recommendedName>
        <fullName evidence="7">Phosphate-specific transport system accessory protein PhoU</fullName>
    </recommendedName>
</protein>
<dbReference type="GO" id="GO:0045936">
    <property type="term" value="P:negative regulation of phosphate metabolic process"/>
    <property type="evidence" value="ECO:0007669"/>
    <property type="project" value="InterPro"/>
</dbReference>
<dbReference type="GO" id="GO:0005737">
    <property type="term" value="C:cytoplasm"/>
    <property type="evidence" value="ECO:0007669"/>
    <property type="project" value="UniProtKB-SubCell"/>
</dbReference>
<dbReference type="FunFam" id="1.20.58.220:FF:000004">
    <property type="entry name" value="Phosphate-specific transport system accessory protein PhoU"/>
    <property type="match status" value="1"/>
</dbReference>
<keyword evidence="5 7" id="KW-0963">Cytoplasm</keyword>
<dbReference type="GO" id="GO:0006817">
    <property type="term" value="P:phosphate ion transport"/>
    <property type="evidence" value="ECO:0007669"/>
    <property type="project" value="UniProtKB-KW"/>
</dbReference>
<dbReference type="STRING" id="1612202.SAMN05421734_103191"/>